<sequence>MMVTPAFAAPLDPGDITGGTGHDVNGTTTQTDAYKATVAWGSMAFDYDFGTWSTSAHTWSGAGWSATDFDGTKDQVKITNDSSQPINAAFAYTKDSAKGGATTGTFTKVTGNLDGDKTGTMALDLCATSGTAPVEETYLNLQGAPAANTTAGKVGAVTVTLATSPYSSTTELAKILDTTVASVTAAANTEVPVETAMTELAQAAVTSGYTVTMASGIYTPIDTTTGTWVGKFIVTNDNTPSNTKTDAADRTIAVVVTIV</sequence>
<protein>
    <submittedName>
        <fullName evidence="1">Uncharacterized protein</fullName>
    </submittedName>
</protein>
<evidence type="ECO:0000313" key="1">
    <source>
        <dbReference type="EMBL" id="MBC3797717.1"/>
    </source>
</evidence>
<dbReference type="EMBL" id="WJBB01000014">
    <property type="protein sequence ID" value="MBC3797717.1"/>
    <property type="molecule type" value="Genomic_DNA"/>
</dbReference>
<gene>
    <name evidence="1" type="ORF">GH807_11750</name>
</gene>
<accession>A0ABR6WMH4</accession>
<dbReference type="Proteomes" id="UP000653358">
    <property type="component" value="Unassembled WGS sequence"/>
</dbReference>
<organism evidence="1 2">
    <name type="scientific">Acetobacterium tundrae</name>
    <dbReference type="NCBI Taxonomy" id="132932"/>
    <lineage>
        <taxon>Bacteria</taxon>
        <taxon>Bacillati</taxon>
        <taxon>Bacillota</taxon>
        <taxon>Clostridia</taxon>
        <taxon>Eubacteriales</taxon>
        <taxon>Eubacteriaceae</taxon>
        <taxon>Acetobacterium</taxon>
    </lineage>
</organism>
<keyword evidence="2" id="KW-1185">Reference proteome</keyword>
<name>A0ABR6WMH4_9FIRM</name>
<comment type="caution">
    <text evidence="1">The sequence shown here is derived from an EMBL/GenBank/DDBJ whole genome shotgun (WGS) entry which is preliminary data.</text>
</comment>
<evidence type="ECO:0000313" key="2">
    <source>
        <dbReference type="Proteomes" id="UP000653358"/>
    </source>
</evidence>
<proteinExistence type="predicted"/>
<dbReference type="RefSeq" id="WP_148603958.1">
    <property type="nucleotide sequence ID" value="NZ_RXYB01000011.1"/>
</dbReference>
<reference evidence="1 2" key="1">
    <citation type="journal article" date="2020" name="mSystems">
        <title>Defining Genomic and Predicted Metabolic Features of the Acetobacterium Genus.</title>
        <authorList>
            <person name="Ross D.E."/>
            <person name="Marshall C.W."/>
            <person name="Gulliver D."/>
            <person name="May H.D."/>
            <person name="Norman R.S."/>
        </authorList>
    </citation>
    <scope>NUCLEOTIDE SEQUENCE [LARGE SCALE GENOMIC DNA]</scope>
    <source>
        <strain evidence="1 2">DSM 9173</strain>
    </source>
</reference>